<gene>
    <name evidence="2" type="ORF">ACFQZ6_21670</name>
</gene>
<dbReference type="InterPro" id="IPR050266">
    <property type="entry name" value="AB_hydrolase_sf"/>
</dbReference>
<evidence type="ECO:0000313" key="3">
    <source>
        <dbReference type="Proteomes" id="UP001597023"/>
    </source>
</evidence>
<keyword evidence="2" id="KW-0378">Hydrolase</keyword>
<dbReference type="PANTHER" id="PTHR43798:SF5">
    <property type="entry name" value="MONOACYLGLYCEROL LIPASE ABHD6"/>
    <property type="match status" value="1"/>
</dbReference>
<comment type="caution">
    <text evidence="2">The sequence shown here is derived from an EMBL/GenBank/DDBJ whole genome shotgun (WGS) entry which is preliminary data.</text>
</comment>
<protein>
    <submittedName>
        <fullName evidence="2">Alpha/beta fold hydrolase</fullName>
    </submittedName>
</protein>
<dbReference type="Proteomes" id="UP001597023">
    <property type="component" value="Unassembled WGS sequence"/>
</dbReference>
<evidence type="ECO:0000259" key="1">
    <source>
        <dbReference type="Pfam" id="PF00561"/>
    </source>
</evidence>
<dbReference type="PANTHER" id="PTHR43798">
    <property type="entry name" value="MONOACYLGLYCEROL LIPASE"/>
    <property type="match status" value="1"/>
</dbReference>
<sequence>MSESSAEGVVADAAAAAVASATGAAAGSWRRATGIAGTAIGVLAAGAAAGVAIERLTVGRGMRQKARLALDSAGPYGALRGLPGKAYADDGTELYFEVDDVDPEAQLAPRRRRLFGRKAPAPVTVVFCHGYCLSQDSWHFQRAALRGVVRTVHWDQRSHGRSGRGVAQIQDGRPVSIDQLGQDLKAVLDVAAPEGPLVLVGHSMGGMTIMALAAQYPELVRERVVGVALVGSSSGRLGEVNFGLPVAGVNAVRRVLPGVLKALGQRAELVEKGRRATADLFAGIIKRYSFAARDIDPAVERFAERMIEGTPIDVVAEFYPAFTEHDKTEALVHFADIPVLVLAGVQDLVTPSEHSEAIADLLPDAELVLVPDAGHLVMLEHPEVVTDRLADLLTRVGAVPAGATVSGYGSTSSTAQPG</sequence>
<feature type="domain" description="AB hydrolase-1" evidence="1">
    <location>
        <begin position="124"/>
        <end position="382"/>
    </location>
</feature>
<dbReference type="Gene3D" id="3.40.50.1820">
    <property type="entry name" value="alpha/beta hydrolase"/>
    <property type="match status" value="1"/>
</dbReference>
<dbReference type="Pfam" id="PF00561">
    <property type="entry name" value="Abhydrolase_1"/>
    <property type="match status" value="1"/>
</dbReference>
<dbReference type="RefSeq" id="WP_381611564.1">
    <property type="nucleotide sequence ID" value="NZ_JBHTEB010000001.1"/>
</dbReference>
<dbReference type="InterPro" id="IPR000073">
    <property type="entry name" value="AB_hydrolase_1"/>
</dbReference>
<dbReference type="SUPFAM" id="SSF53474">
    <property type="entry name" value="alpha/beta-Hydrolases"/>
    <property type="match status" value="1"/>
</dbReference>
<reference evidence="3" key="1">
    <citation type="journal article" date="2019" name="Int. J. Syst. Evol. Microbiol.">
        <title>The Global Catalogue of Microorganisms (GCM) 10K type strain sequencing project: providing services to taxonomists for standard genome sequencing and annotation.</title>
        <authorList>
            <consortium name="The Broad Institute Genomics Platform"/>
            <consortium name="The Broad Institute Genome Sequencing Center for Infectious Disease"/>
            <person name="Wu L."/>
            <person name="Ma J."/>
        </authorList>
    </citation>
    <scope>NUCLEOTIDE SEQUENCE [LARGE SCALE GENOMIC DNA]</scope>
    <source>
        <strain evidence="3">CGMCC 4.7400</strain>
    </source>
</reference>
<dbReference type="EMBL" id="JBHTEB010000001">
    <property type="protein sequence ID" value="MFD0316770.1"/>
    <property type="molecule type" value="Genomic_DNA"/>
</dbReference>
<proteinExistence type="predicted"/>
<evidence type="ECO:0000313" key="2">
    <source>
        <dbReference type="EMBL" id="MFD0316770.1"/>
    </source>
</evidence>
<name>A0ABW2WBF5_9ACTN</name>
<dbReference type="GO" id="GO:0016787">
    <property type="term" value="F:hydrolase activity"/>
    <property type="evidence" value="ECO:0007669"/>
    <property type="project" value="UniProtKB-KW"/>
</dbReference>
<organism evidence="2 3">
    <name type="scientific">Streptomyces flavalbus</name>
    <dbReference type="NCBI Taxonomy" id="2665155"/>
    <lineage>
        <taxon>Bacteria</taxon>
        <taxon>Bacillati</taxon>
        <taxon>Actinomycetota</taxon>
        <taxon>Actinomycetes</taxon>
        <taxon>Kitasatosporales</taxon>
        <taxon>Streptomycetaceae</taxon>
        <taxon>Streptomyces</taxon>
    </lineage>
</organism>
<dbReference type="InterPro" id="IPR029058">
    <property type="entry name" value="AB_hydrolase_fold"/>
</dbReference>
<accession>A0ABW2WBF5</accession>
<keyword evidence="3" id="KW-1185">Reference proteome</keyword>